<dbReference type="EMBL" id="MU118143">
    <property type="protein sequence ID" value="KAF9644378.1"/>
    <property type="molecule type" value="Genomic_DNA"/>
</dbReference>
<accession>A0ACB6Z502</accession>
<comment type="caution">
    <text evidence="1">The sequence shown here is derived from an EMBL/GenBank/DDBJ whole genome shotgun (WGS) entry which is preliminary data.</text>
</comment>
<keyword evidence="2" id="KW-1185">Reference proteome</keyword>
<name>A0ACB6Z502_THEGA</name>
<proteinExistence type="predicted"/>
<gene>
    <name evidence="1" type="ORF">BDM02DRAFT_986867</name>
</gene>
<evidence type="ECO:0000313" key="1">
    <source>
        <dbReference type="EMBL" id="KAF9644378.1"/>
    </source>
</evidence>
<reference evidence="1" key="1">
    <citation type="submission" date="2019-10" db="EMBL/GenBank/DDBJ databases">
        <authorList>
            <consortium name="DOE Joint Genome Institute"/>
            <person name="Kuo A."/>
            <person name="Miyauchi S."/>
            <person name="Kiss E."/>
            <person name="Drula E."/>
            <person name="Kohler A."/>
            <person name="Sanchez-Garcia M."/>
            <person name="Andreopoulos B."/>
            <person name="Barry K.W."/>
            <person name="Bonito G."/>
            <person name="Buee M."/>
            <person name="Carver A."/>
            <person name="Chen C."/>
            <person name="Cichocki N."/>
            <person name="Clum A."/>
            <person name="Culley D."/>
            <person name="Crous P.W."/>
            <person name="Fauchery L."/>
            <person name="Girlanda M."/>
            <person name="Hayes R."/>
            <person name="Keri Z."/>
            <person name="Labutti K."/>
            <person name="Lipzen A."/>
            <person name="Lombard V."/>
            <person name="Magnuson J."/>
            <person name="Maillard F."/>
            <person name="Morin E."/>
            <person name="Murat C."/>
            <person name="Nolan M."/>
            <person name="Ohm R."/>
            <person name="Pangilinan J."/>
            <person name="Pereira M."/>
            <person name="Perotto S."/>
            <person name="Peter M."/>
            <person name="Riley R."/>
            <person name="Sitrit Y."/>
            <person name="Stielow B."/>
            <person name="Szollosi G."/>
            <person name="Zifcakova L."/>
            <person name="Stursova M."/>
            <person name="Spatafora J.W."/>
            <person name="Tedersoo L."/>
            <person name="Vaario L.-M."/>
            <person name="Yamada A."/>
            <person name="Yan M."/>
            <person name="Wang P."/>
            <person name="Xu J."/>
            <person name="Bruns T."/>
            <person name="Baldrian P."/>
            <person name="Vilgalys R."/>
            <person name="Henrissat B."/>
            <person name="Grigoriev I.V."/>
            <person name="Hibbett D."/>
            <person name="Nagy L.G."/>
            <person name="Martin F.M."/>
        </authorList>
    </citation>
    <scope>NUCLEOTIDE SEQUENCE</scope>
    <source>
        <strain evidence="1">P2</strain>
    </source>
</reference>
<dbReference type="Proteomes" id="UP000886501">
    <property type="component" value="Unassembled WGS sequence"/>
</dbReference>
<protein>
    <submittedName>
        <fullName evidence="1">Uncharacterized protein</fullName>
    </submittedName>
</protein>
<organism evidence="1 2">
    <name type="scientific">Thelephora ganbajun</name>
    <name type="common">Ganba fungus</name>
    <dbReference type="NCBI Taxonomy" id="370292"/>
    <lineage>
        <taxon>Eukaryota</taxon>
        <taxon>Fungi</taxon>
        <taxon>Dikarya</taxon>
        <taxon>Basidiomycota</taxon>
        <taxon>Agaricomycotina</taxon>
        <taxon>Agaricomycetes</taxon>
        <taxon>Thelephorales</taxon>
        <taxon>Thelephoraceae</taxon>
        <taxon>Thelephora</taxon>
    </lineage>
</organism>
<sequence length="278" mass="31074">MTNIASPKKTPVSENGWVPHRCPQYARHTVLHGRRALKNAAATTHRNDVKQIHIADARPDLRLKDPSGQGLTREGLRSCCWPDLQCFITKWDSGSNMISASHKGPKNRSSSRGTPSGLATGYGRDRAWSFRRFRCVDEKWLTVSNSYTTVGAVVGGADWYLYRWLVVQKSYERGLTPSLVIPSSKTRTSRCLLLAISPRVEAGNVVAGKFDATSTHVREARRYLSLLDLISITIGCFLHPFPSYMRPSSRKKTPASFVSVICLRRLAFRYPGVPLTRA</sequence>
<evidence type="ECO:0000313" key="2">
    <source>
        <dbReference type="Proteomes" id="UP000886501"/>
    </source>
</evidence>
<reference evidence="1" key="2">
    <citation type="journal article" date="2020" name="Nat. Commun.">
        <title>Large-scale genome sequencing of mycorrhizal fungi provides insights into the early evolution of symbiotic traits.</title>
        <authorList>
            <person name="Miyauchi S."/>
            <person name="Kiss E."/>
            <person name="Kuo A."/>
            <person name="Drula E."/>
            <person name="Kohler A."/>
            <person name="Sanchez-Garcia M."/>
            <person name="Morin E."/>
            <person name="Andreopoulos B."/>
            <person name="Barry K.W."/>
            <person name="Bonito G."/>
            <person name="Buee M."/>
            <person name="Carver A."/>
            <person name="Chen C."/>
            <person name="Cichocki N."/>
            <person name="Clum A."/>
            <person name="Culley D."/>
            <person name="Crous P.W."/>
            <person name="Fauchery L."/>
            <person name="Girlanda M."/>
            <person name="Hayes R.D."/>
            <person name="Keri Z."/>
            <person name="LaButti K."/>
            <person name="Lipzen A."/>
            <person name="Lombard V."/>
            <person name="Magnuson J."/>
            <person name="Maillard F."/>
            <person name="Murat C."/>
            <person name="Nolan M."/>
            <person name="Ohm R.A."/>
            <person name="Pangilinan J."/>
            <person name="Pereira M.F."/>
            <person name="Perotto S."/>
            <person name="Peter M."/>
            <person name="Pfister S."/>
            <person name="Riley R."/>
            <person name="Sitrit Y."/>
            <person name="Stielow J.B."/>
            <person name="Szollosi G."/>
            <person name="Zifcakova L."/>
            <person name="Stursova M."/>
            <person name="Spatafora J.W."/>
            <person name="Tedersoo L."/>
            <person name="Vaario L.M."/>
            <person name="Yamada A."/>
            <person name="Yan M."/>
            <person name="Wang P."/>
            <person name="Xu J."/>
            <person name="Bruns T."/>
            <person name="Baldrian P."/>
            <person name="Vilgalys R."/>
            <person name="Dunand C."/>
            <person name="Henrissat B."/>
            <person name="Grigoriev I.V."/>
            <person name="Hibbett D."/>
            <person name="Nagy L.G."/>
            <person name="Martin F.M."/>
        </authorList>
    </citation>
    <scope>NUCLEOTIDE SEQUENCE</scope>
    <source>
        <strain evidence="1">P2</strain>
    </source>
</reference>